<name>A0A518DJU6_9BACT</name>
<gene>
    <name evidence="1" type="ORF">Pla175_51850</name>
</gene>
<dbReference type="KEGG" id="pnd:Pla175_51850"/>
<keyword evidence="2" id="KW-1185">Reference proteome</keyword>
<evidence type="ECO:0000313" key="2">
    <source>
        <dbReference type="Proteomes" id="UP000317429"/>
    </source>
</evidence>
<sequence>MPLVIPKSGAVQYVRSEEVLGEILGHSNFDGEDWAIGDRLIFEDGTESRIKQEPGEQFHVWDVPTPADFDEVKLAVGVADASDWSALFKKISLSED</sequence>
<organism evidence="1 2">
    <name type="scientific">Pirellulimonas nuda</name>
    <dbReference type="NCBI Taxonomy" id="2528009"/>
    <lineage>
        <taxon>Bacteria</taxon>
        <taxon>Pseudomonadati</taxon>
        <taxon>Planctomycetota</taxon>
        <taxon>Planctomycetia</taxon>
        <taxon>Pirellulales</taxon>
        <taxon>Lacipirellulaceae</taxon>
        <taxon>Pirellulimonas</taxon>
    </lineage>
</organism>
<dbReference type="Proteomes" id="UP000317429">
    <property type="component" value="Chromosome"/>
</dbReference>
<evidence type="ECO:0000313" key="1">
    <source>
        <dbReference type="EMBL" id="QDU91754.1"/>
    </source>
</evidence>
<proteinExistence type="predicted"/>
<dbReference type="EMBL" id="CP036291">
    <property type="protein sequence ID" value="QDU91754.1"/>
    <property type="molecule type" value="Genomic_DNA"/>
</dbReference>
<reference evidence="1 2" key="1">
    <citation type="submission" date="2019-02" db="EMBL/GenBank/DDBJ databases">
        <title>Deep-cultivation of Planctomycetes and their phenomic and genomic characterization uncovers novel biology.</title>
        <authorList>
            <person name="Wiegand S."/>
            <person name="Jogler M."/>
            <person name="Boedeker C."/>
            <person name="Pinto D."/>
            <person name="Vollmers J."/>
            <person name="Rivas-Marin E."/>
            <person name="Kohn T."/>
            <person name="Peeters S.H."/>
            <person name="Heuer A."/>
            <person name="Rast P."/>
            <person name="Oberbeckmann S."/>
            <person name="Bunk B."/>
            <person name="Jeske O."/>
            <person name="Meyerdierks A."/>
            <person name="Storesund J.E."/>
            <person name="Kallscheuer N."/>
            <person name="Luecker S."/>
            <person name="Lage O.M."/>
            <person name="Pohl T."/>
            <person name="Merkel B.J."/>
            <person name="Hornburger P."/>
            <person name="Mueller R.-W."/>
            <person name="Bruemmer F."/>
            <person name="Labrenz M."/>
            <person name="Spormann A.M."/>
            <person name="Op den Camp H."/>
            <person name="Overmann J."/>
            <person name="Amann R."/>
            <person name="Jetten M.S.M."/>
            <person name="Mascher T."/>
            <person name="Medema M.H."/>
            <person name="Devos D.P."/>
            <person name="Kaster A.-K."/>
            <person name="Ovreas L."/>
            <person name="Rohde M."/>
            <person name="Galperin M.Y."/>
            <person name="Jogler C."/>
        </authorList>
    </citation>
    <scope>NUCLEOTIDE SEQUENCE [LARGE SCALE GENOMIC DNA]</scope>
    <source>
        <strain evidence="1 2">Pla175</strain>
    </source>
</reference>
<dbReference type="AlphaFoldDB" id="A0A518DJU6"/>
<accession>A0A518DJU6</accession>
<protein>
    <submittedName>
        <fullName evidence="1">Uncharacterized protein</fullName>
    </submittedName>
</protein>
<dbReference type="RefSeq" id="WP_145291907.1">
    <property type="nucleotide sequence ID" value="NZ_CP036291.1"/>
</dbReference>